<protein>
    <submittedName>
        <fullName evidence="7">1-acyl-sn-glycerol-3-phosphate acyltransferase</fullName>
    </submittedName>
</protein>
<evidence type="ECO:0000256" key="4">
    <source>
        <dbReference type="ARBA" id="ARBA00023098"/>
    </source>
</evidence>
<evidence type="ECO:0000256" key="5">
    <source>
        <dbReference type="ARBA" id="ARBA00023315"/>
    </source>
</evidence>
<reference evidence="7 8" key="1">
    <citation type="submission" date="2019-12" db="EMBL/GenBank/DDBJ databases">
        <title>Complete genome sequence of Pseudomonas stutzeri.</title>
        <authorList>
            <person name="Lim S.R."/>
            <person name="Kim J.H."/>
        </authorList>
    </citation>
    <scope>NUCLEOTIDE SEQUENCE [LARGE SCALE GENOMIC DNA]</scope>
    <source>
        <strain evidence="7 8">PM101005</strain>
    </source>
</reference>
<evidence type="ECO:0000256" key="3">
    <source>
        <dbReference type="ARBA" id="ARBA00022679"/>
    </source>
</evidence>
<feature type="domain" description="Phospholipid/glycerol acyltransferase" evidence="6">
    <location>
        <begin position="72"/>
        <end position="183"/>
    </location>
</feature>
<dbReference type="OrthoDB" id="9806880at2"/>
<comment type="pathway">
    <text evidence="1">Lipid metabolism.</text>
</comment>
<dbReference type="EMBL" id="CP046902">
    <property type="protein sequence ID" value="QGZ32284.1"/>
    <property type="molecule type" value="Genomic_DNA"/>
</dbReference>
<keyword evidence="5 7" id="KW-0012">Acyltransferase</keyword>
<gene>
    <name evidence="7" type="ORF">GQA94_20360</name>
</gene>
<evidence type="ECO:0000256" key="2">
    <source>
        <dbReference type="ARBA" id="ARBA00022516"/>
    </source>
</evidence>
<keyword evidence="2" id="KW-0444">Lipid biosynthesis</keyword>
<dbReference type="Pfam" id="PF01553">
    <property type="entry name" value="Acyltransferase"/>
    <property type="match status" value="1"/>
</dbReference>
<dbReference type="InterPro" id="IPR002123">
    <property type="entry name" value="Plipid/glycerol_acylTrfase"/>
</dbReference>
<dbReference type="AlphaFoldDB" id="A0A6I6LNR5"/>
<proteinExistence type="predicted"/>
<accession>A0A6I6LNR5</accession>
<name>A0A6I6LNR5_STUST</name>
<dbReference type="Proteomes" id="UP000438983">
    <property type="component" value="Chromosome"/>
</dbReference>
<keyword evidence="3 7" id="KW-0808">Transferase</keyword>
<evidence type="ECO:0000313" key="7">
    <source>
        <dbReference type="EMBL" id="QGZ32284.1"/>
    </source>
</evidence>
<sequence>MARLRFYLRLGRLCAVVAAGLSLASGLKLVTLLGARPSPITRQRLCRWFLARLASALPYEIRVTGTRPEQPMLWLANHLSWTDIPLLGMLLPMTFLAKSEVRQWPLLGWLAAEAGTQFIQRGRGDSNALSQLLGAELLQGRHVLIFPEGTTTDGTALRAFHSRLLGCAIETGTPIQPVAIRYRRDEQADPIAPFIGDDDLLSHLFRLLAADTAIVEIQLLKPIASGAMDRNRLGRTCHTAIAEALRGRAAPLVLAA</sequence>
<evidence type="ECO:0000259" key="6">
    <source>
        <dbReference type="SMART" id="SM00563"/>
    </source>
</evidence>
<evidence type="ECO:0000313" key="8">
    <source>
        <dbReference type="Proteomes" id="UP000438983"/>
    </source>
</evidence>
<keyword evidence="4" id="KW-0443">Lipid metabolism</keyword>
<dbReference type="PANTHER" id="PTHR10434:SF64">
    <property type="entry name" value="1-ACYL-SN-GLYCEROL-3-PHOSPHATE ACYLTRANSFERASE-RELATED"/>
    <property type="match status" value="1"/>
</dbReference>
<dbReference type="GO" id="GO:0003841">
    <property type="term" value="F:1-acylglycerol-3-phosphate O-acyltransferase activity"/>
    <property type="evidence" value="ECO:0007669"/>
    <property type="project" value="TreeGrafter"/>
</dbReference>
<dbReference type="GO" id="GO:0006654">
    <property type="term" value="P:phosphatidic acid biosynthetic process"/>
    <property type="evidence" value="ECO:0007669"/>
    <property type="project" value="TreeGrafter"/>
</dbReference>
<dbReference type="RefSeq" id="WP_158189715.1">
    <property type="nucleotide sequence ID" value="NZ_CP046902.1"/>
</dbReference>
<organism evidence="7 8">
    <name type="scientific">Stutzerimonas stutzeri</name>
    <name type="common">Pseudomonas stutzeri</name>
    <dbReference type="NCBI Taxonomy" id="316"/>
    <lineage>
        <taxon>Bacteria</taxon>
        <taxon>Pseudomonadati</taxon>
        <taxon>Pseudomonadota</taxon>
        <taxon>Gammaproteobacteria</taxon>
        <taxon>Pseudomonadales</taxon>
        <taxon>Pseudomonadaceae</taxon>
        <taxon>Stutzerimonas</taxon>
    </lineage>
</organism>
<dbReference type="SUPFAM" id="SSF69593">
    <property type="entry name" value="Glycerol-3-phosphate (1)-acyltransferase"/>
    <property type="match status" value="1"/>
</dbReference>
<dbReference type="CDD" id="cd07989">
    <property type="entry name" value="LPLAT_AGPAT-like"/>
    <property type="match status" value="1"/>
</dbReference>
<dbReference type="PANTHER" id="PTHR10434">
    <property type="entry name" value="1-ACYL-SN-GLYCEROL-3-PHOSPHATE ACYLTRANSFERASE"/>
    <property type="match status" value="1"/>
</dbReference>
<evidence type="ECO:0000256" key="1">
    <source>
        <dbReference type="ARBA" id="ARBA00005189"/>
    </source>
</evidence>
<dbReference type="SMART" id="SM00563">
    <property type="entry name" value="PlsC"/>
    <property type="match status" value="1"/>
</dbReference>